<dbReference type="PANTHER" id="PTHR36183">
    <property type="entry name" value="BETA-GLUCURONIDASE"/>
    <property type="match status" value="1"/>
</dbReference>
<feature type="domain" description="Beta-glucuronidase C-terminal" evidence="3">
    <location>
        <begin position="411"/>
        <end position="513"/>
    </location>
</feature>
<feature type="signal peptide" evidence="2">
    <location>
        <begin position="1"/>
        <end position="21"/>
    </location>
</feature>
<dbReference type="GO" id="GO:0016787">
    <property type="term" value="F:hydrolase activity"/>
    <property type="evidence" value="ECO:0007669"/>
    <property type="project" value="UniProtKB-KW"/>
</dbReference>
<dbReference type="PANTHER" id="PTHR36183:SF2">
    <property type="entry name" value="BETA-GLUCURONIDASE C-TERMINAL DOMAIN-CONTAINING PROTEIN"/>
    <property type="match status" value="1"/>
</dbReference>
<sequence>MPRGIFTLFIIHFFSSLQVQSLSISVNVPSSAPANANVVKDNFAAISMELNVLNTLIGNTPQTIPNAMVAYLKNIKSRITQPLRLRVGGNSLDGSIFNPDATQMITFNLASTANGIKNVPVTYGPQVVTTLEQLASDVGGISHLLGLSLIRPNDSDVVRFASFAEETLSGNLDAFLLGNEPDLYYKNGKRSANYTPSDYLREVAQVVSDLHNSSGGNLVSRPILGGPSTCCGVLSNTIKAGYISQHKDELKYITIQHYPQQSCSVLGVERWNLTYLTKHANVIRLSQWNLDGVSLAKAEGKEVLMDEYNTASCGGTPGRSNTFAAAMWSVDYTLSLAIRNYSAIYIHTREQNISYNIFDPPTSSVSSWTTGPQYYSLLLLAEALRGTDSSTGLSVVADLELTDSSGSSVAGYVIYDGKGKNPQRLVLLNFGDASFGTTPNVSFAIPAGLSPQGKDGALTVKFLSAPSLSEETAIQWAGQSVDGSGNLQGTVVENKVQCNAGCSIDVPGPAVALVGLTSSSALGKSGSGFTSACIVALCVVLFTLCFGHLEM</sequence>
<dbReference type="OrthoDB" id="2796951at2759"/>
<keyword evidence="2" id="KW-0732">Signal</keyword>
<organism evidence="4 5">
    <name type="scientific">Hydnum rufescens UP504</name>
    <dbReference type="NCBI Taxonomy" id="1448309"/>
    <lineage>
        <taxon>Eukaryota</taxon>
        <taxon>Fungi</taxon>
        <taxon>Dikarya</taxon>
        <taxon>Basidiomycota</taxon>
        <taxon>Agaricomycotina</taxon>
        <taxon>Agaricomycetes</taxon>
        <taxon>Cantharellales</taxon>
        <taxon>Hydnaceae</taxon>
        <taxon>Hydnum</taxon>
    </lineage>
</organism>
<dbReference type="InterPro" id="IPR017853">
    <property type="entry name" value="GH"/>
</dbReference>
<evidence type="ECO:0000259" key="3">
    <source>
        <dbReference type="Pfam" id="PF16862"/>
    </source>
</evidence>
<evidence type="ECO:0000256" key="1">
    <source>
        <dbReference type="SAM" id="Phobius"/>
    </source>
</evidence>
<protein>
    <submittedName>
        <fullName evidence="4">Glycoside hydrolase family 79 protein</fullName>
    </submittedName>
</protein>
<dbReference type="Gene3D" id="3.20.20.80">
    <property type="entry name" value="Glycosidases"/>
    <property type="match status" value="1"/>
</dbReference>
<dbReference type="InterPro" id="IPR052974">
    <property type="entry name" value="GH79_Enzymes"/>
</dbReference>
<dbReference type="EMBL" id="MU128909">
    <property type="protein sequence ID" value="KAF9520992.1"/>
    <property type="molecule type" value="Genomic_DNA"/>
</dbReference>
<evidence type="ECO:0000313" key="5">
    <source>
        <dbReference type="Proteomes" id="UP000886523"/>
    </source>
</evidence>
<comment type="caution">
    <text evidence="4">The sequence shown here is derived from an EMBL/GenBank/DDBJ whole genome shotgun (WGS) entry which is preliminary data.</text>
</comment>
<keyword evidence="1" id="KW-1133">Transmembrane helix</keyword>
<dbReference type="Proteomes" id="UP000886523">
    <property type="component" value="Unassembled WGS sequence"/>
</dbReference>
<dbReference type="SUPFAM" id="SSF51445">
    <property type="entry name" value="(Trans)glycosidases"/>
    <property type="match status" value="1"/>
</dbReference>
<evidence type="ECO:0000256" key="2">
    <source>
        <dbReference type="SAM" id="SignalP"/>
    </source>
</evidence>
<accession>A0A9P6BC00</accession>
<name>A0A9P6BC00_9AGAM</name>
<dbReference type="InterPro" id="IPR031728">
    <property type="entry name" value="GlcAase_C"/>
</dbReference>
<reference evidence="4" key="1">
    <citation type="journal article" date="2020" name="Nat. Commun.">
        <title>Large-scale genome sequencing of mycorrhizal fungi provides insights into the early evolution of symbiotic traits.</title>
        <authorList>
            <person name="Miyauchi S."/>
            <person name="Kiss E."/>
            <person name="Kuo A."/>
            <person name="Drula E."/>
            <person name="Kohler A."/>
            <person name="Sanchez-Garcia M."/>
            <person name="Morin E."/>
            <person name="Andreopoulos B."/>
            <person name="Barry K.W."/>
            <person name="Bonito G."/>
            <person name="Buee M."/>
            <person name="Carver A."/>
            <person name="Chen C."/>
            <person name="Cichocki N."/>
            <person name="Clum A."/>
            <person name="Culley D."/>
            <person name="Crous P.W."/>
            <person name="Fauchery L."/>
            <person name="Girlanda M."/>
            <person name="Hayes R.D."/>
            <person name="Keri Z."/>
            <person name="LaButti K."/>
            <person name="Lipzen A."/>
            <person name="Lombard V."/>
            <person name="Magnuson J."/>
            <person name="Maillard F."/>
            <person name="Murat C."/>
            <person name="Nolan M."/>
            <person name="Ohm R.A."/>
            <person name="Pangilinan J."/>
            <person name="Pereira M.F."/>
            <person name="Perotto S."/>
            <person name="Peter M."/>
            <person name="Pfister S."/>
            <person name="Riley R."/>
            <person name="Sitrit Y."/>
            <person name="Stielow J.B."/>
            <person name="Szollosi G."/>
            <person name="Zifcakova L."/>
            <person name="Stursova M."/>
            <person name="Spatafora J.W."/>
            <person name="Tedersoo L."/>
            <person name="Vaario L.M."/>
            <person name="Yamada A."/>
            <person name="Yan M."/>
            <person name="Wang P."/>
            <person name="Xu J."/>
            <person name="Bruns T."/>
            <person name="Baldrian P."/>
            <person name="Vilgalys R."/>
            <person name="Dunand C."/>
            <person name="Henrissat B."/>
            <person name="Grigoriev I.V."/>
            <person name="Hibbett D."/>
            <person name="Nagy L.G."/>
            <person name="Martin F.M."/>
        </authorList>
    </citation>
    <scope>NUCLEOTIDE SEQUENCE</scope>
    <source>
        <strain evidence="4">UP504</strain>
    </source>
</reference>
<dbReference type="AlphaFoldDB" id="A0A9P6BC00"/>
<keyword evidence="1" id="KW-0812">Transmembrane</keyword>
<dbReference type="InterPro" id="IPR013780">
    <property type="entry name" value="Glyco_hydro_b"/>
</dbReference>
<dbReference type="Pfam" id="PF16862">
    <property type="entry name" value="Glyco_hydro_79C"/>
    <property type="match status" value="1"/>
</dbReference>
<keyword evidence="1" id="KW-0472">Membrane</keyword>
<feature type="chain" id="PRO_5040154673" evidence="2">
    <location>
        <begin position="22"/>
        <end position="551"/>
    </location>
</feature>
<proteinExistence type="predicted"/>
<keyword evidence="4" id="KW-0378">Hydrolase</keyword>
<dbReference type="Gene3D" id="2.60.40.1180">
    <property type="entry name" value="Golgi alpha-mannosidase II"/>
    <property type="match status" value="1"/>
</dbReference>
<feature type="transmembrane region" description="Helical" evidence="1">
    <location>
        <begin position="528"/>
        <end position="549"/>
    </location>
</feature>
<keyword evidence="5" id="KW-1185">Reference proteome</keyword>
<evidence type="ECO:0000313" key="4">
    <source>
        <dbReference type="EMBL" id="KAF9520992.1"/>
    </source>
</evidence>
<gene>
    <name evidence="4" type="ORF">BS47DRAFT_1323085</name>
</gene>